<evidence type="ECO:0000313" key="2">
    <source>
        <dbReference type="Proteomes" id="UP000015530"/>
    </source>
</evidence>
<gene>
    <name evidence="1" type="ORF">CGLO_18022</name>
</gene>
<sequence>MTSAAVAFDVIHFIL</sequence>
<name>T0JIT9_COLGC</name>
<accession>T0JIT9</accession>
<dbReference type="HOGENOM" id="CLU_3434142_0_0_1"/>
<proteinExistence type="predicted"/>
<dbReference type="EMBL" id="AMYD01004333">
    <property type="protein sequence ID" value="EQB43332.1"/>
    <property type="molecule type" value="Genomic_DNA"/>
</dbReference>
<protein>
    <submittedName>
        <fullName evidence="1">Uncharacterized protein</fullName>
    </submittedName>
</protein>
<comment type="caution">
    <text evidence="1">The sequence shown here is derived from an EMBL/GenBank/DDBJ whole genome shotgun (WGS) entry which is preliminary data.</text>
</comment>
<evidence type="ECO:0000313" key="1">
    <source>
        <dbReference type="EMBL" id="EQB43332.1"/>
    </source>
</evidence>
<dbReference type="Proteomes" id="UP000015530">
    <property type="component" value="Unassembled WGS sequence"/>
</dbReference>
<organism evidence="1 2">
    <name type="scientific">Colletotrichum gloeosporioides (strain Cg-14)</name>
    <name type="common">Anthracnose fungus</name>
    <name type="synonym">Glomerella cingulata</name>
    <dbReference type="NCBI Taxonomy" id="1237896"/>
    <lineage>
        <taxon>Eukaryota</taxon>
        <taxon>Fungi</taxon>
        <taxon>Dikarya</taxon>
        <taxon>Ascomycota</taxon>
        <taxon>Pezizomycotina</taxon>
        <taxon>Sordariomycetes</taxon>
        <taxon>Hypocreomycetidae</taxon>
        <taxon>Glomerellales</taxon>
        <taxon>Glomerellaceae</taxon>
        <taxon>Colletotrichum</taxon>
        <taxon>Colletotrichum gloeosporioides species complex</taxon>
    </lineage>
</organism>
<reference evidence="2" key="1">
    <citation type="journal article" date="2013" name="Mol. Plant Microbe Interact.">
        <title>Global aspects of pacC regulation of pathogenicity genes in Colletotrichum gloeosporioides as revealed by transcriptome analysis.</title>
        <authorList>
            <person name="Alkan N."/>
            <person name="Meng X."/>
            <person name="Friedlander G."/>
            <person name="Reuveni E."/>
            <person name="Sukno S."/>
            <person name="Sherman A."/>
            <person name="Thon M."/>
            <person name="Fluhr R."/>
            <person name="Prusky D."/>
        </authorList>
    </citation>
    <scope>NUCLEOTIDE SEQUENCE [LARGE SCALE GENOMIC DNA]</scope>
    <source>
        <strain evidence="2">Cg-14</strain>
    </source>
</reference>